<accession>A0A9X6SU23</accession>
<evidence type="ECO:0000256" key="1">
    <source>
        <dbReference type="SAM" id="Phobius"/>
    </source>
</evidence>
<feature type="transmembrane region" description="Helical" evidence="1">
    <location>
        <begin position="359"/>
        <end position="379"/>
    </location>
</feature>
<gene>
    <name evidence="2" type="ORF">CON36_29850</name>
</gene>
<protein>
    <submittedName>
        <fullName evidence="2">Uncharacterized protein</fullName>
    </submittedName>
</protein>
<keyword evidence="1" id="KW-0472">Membrane</keyword>
<reference evidence="2 3" key="1">
    <citation type="submission" date="2017-09" db="EMBL/GenBank/DDBJ databases">
        <title>Large-scale bioinformatics analysis of Bacillus genomes uncovers conserved roles of natural products in bacterial physiology.</title>
        <authorList>
            <consortium name="Agbiome Team Llc"/>
            <person name="Bleich R.M."/>
            <person name="Grubbs K.J."/>
            <person name="Santa Maria K.C."/>
            <person name="Allen S.E."/>
            <person name="Farag S."/>
            <person name="Shank E.A."/>
            <person name="Bowers A."/>
        </authorList>
    </citation>
    <scope>NUCLEOTIDE SEQUENCE [LARGE SCALE GENOMIC DNA]</scope>
    <source>
        <strain evidence="2 3">AFS092789</strain>
    </source>
</reference>
<dbReference type="EMBL" id="NVMX01000064">
    <property type="protein sequence ID" value="PDZ95173.1"/>
    <property type="molecule type" value="Genomic_DNA"/>
</dbReference>
<evidence type="ECO:0000313" key="2">
    <source>
        <dbReference type="EMBL" id="PDZ95173.1"/>
    </source>
</evidence>
<name>A0A9X6SU23_BACCE</name>
<dbReference type="Pfam" id="PF18949">
    <property type="entry name" value="DUF5693"/>
    <property type="match status" value="1"/>
</dbReference>
<feature type="transmembrane region" description="Helical" evidence="1">
    <location>
        <begin position="594"/>
        <end position="613"/>
    </location>
</feature>
<feature type="transmembrane region" description="Helical" evidence="1">
    <location>
        <begin position="489"/>
        <end position="507"/>
    </location>
</feature>
<feature type="transmembrane region" description="Helical" evidence="1">
    <location>
        <begin position="519"/>
        <end position="538"/>
    </location>
</feature>
<keyword evidence="1" id="KW-0812">Transmembrane</keyword>
<dbReference type="Proteomes" id="UP000219922">
    <property type="component" value="Unassembled WGS sequence"/>
</dbReference>
<dbReference type="RefSeq" id="WP_098006233.1">
    <property type="nucleotide sequence ID" value="NZ_NVMX01000064.1"/>
</dbReference>
<proteinExistence type="predicted"/>
<feature type="transmembrane region" description="Helical" evidence="1">
    <location>
        <begin position="572"/>
        <end position="587"/>
    </location>
</feature>
<feature type="transmembrane region" description="Helical" evidence="1">
    <location>
        <begin position="625"/>
        <end position="646"/>
    </location>
</feature>
<feature type="transmembrane region" description="Helical" evidence="1">
    <location>
        <begin position="391"/>
        <end position="408"/>
    </location>
</feature>
<feature type="transmembrane region" description="Helical" evidence="1">
    <location>
        <begin position="414"/>
        <end position="437"/>
    </location>
</feature>
<organism evidence="2 3">
    <name type="scientific">Bacillus cereus</name>
    <dbReference type="NCBI Taxonomy" id="1396"/>
    <lineage>
        <taxon>Bacteria</taxon>
        <taxon>Bacillati</taxon>
        <taxon>Bacillota</taxon>
        <taxon>Bacilli</taxon>
        <taxon>Bacillales</taxon>
        <taxon>Bacillaceae</taxon>
        <taxon>Bacillus</taxon>
        <taxon>Bacillus cereus group</taxon>
    </lineage>
</organism>
<dbReference type="AlphaFoldDB" id="A0A9X6SU23"/>
<dbReference type="InterPro" id="IPR043748">
    <property type="entry name" value="DUF5693"/>
</dbReference>
<keyword evidence="1" id="KW-1133">Transmembrane helix</keyword>
<evidence type="ECO:0000313" key="3">
    <source>
        <dbReference type="Proteomes" id="UP000219922"/>
    </source>
</evidence>
<sequence>MKRWMKHLLVAGVVTTFGLSIPNVVTKYKTENSSNTVEIAVDYKQIYLNAKGGEANFENQIHKTLQKNGVTSIGFTENSLYELENRNLVYVMNGSNLERNLWSQNHNISIVRNDTYVLVPAGEKQKEIISTIEKSALGETKIYTVKDTQVIEINKKLSDVYKAPMLYLESDYKELKDSYHIIPRISNEWGDRYPIIEKQLKEWDKKSKLSPVVFLGSEAEGYSEDEKGKETVQTHSLWKQTGVGIVESFTSEDRQKGAKEYAVDSDYNIVRAHSVSKDDLEGMSPVEMKRMIAKAAKERNIRLFYINPFYEKSDETDKEYVDRLGESIDTIDTAIKNSGFKTGQAAPFVEKENPLLSKIGIIASLLGAIYLFCLALYTAVKNNENPILNKLFPLALGSGTLMVVMGYLSGSKGILIPVASLGLSILLPVWASLHTYFTLDKKAKGKLNILKDLFAPILSLYVIGISYLISMNHGIPNVTYIAPFKGVSLTLSIPPIIVGLFLIASLWKSVSLKKVAFHKIRVIDVVVIAVLGAFLMFYESRSGNGGTLLPFEEMLRGWLEDSLPWRPRTKEIFFAFPLLMLMVGLWKDSKWTRLALPFVTVGFASVFNTFTHFHTPMIASAGRSVISITFGLFIGVVVLIIIKSALEIFGKSKKSEDL</sequence>
<feature type="transmembrane region" description="Helical" evidence="1">
    <location>
        <begin position="449"/>
        <end position="469"/>
    </location>
</feature>
<comment type="caution">
    <text evidence="2">The sequence shown here is derived from an EMBL/GenBank/DDBJ whole genome shotgun (WGS) entry which is preliminary data.</text>
</comment>